<dbReference type="AlphaFoldDB" id="L8JL40"/>
<evidence type="ECO:0000313" key="2">
    <source>
        <dbReference type="Proteomes" id="UP000011135"/>
    </source>
</evidence>
<protein>
    <recommendedName>
        <fullName evidence="3">SusD/RagB family nutrient-binding outer membrane lipoprotein</fullName>
    </recommendedName>
</protein>
<dbReference type="PATRIC" id="fig|1237149.3.peg.5016"/>
<accession>L8JL40</accession>
<dbReference type="InterPro" id="IPR041662">
    <property type="entry name" value="SusD-like_2"/>
</dbReference>
<dbReference type="Pfam" id="PF12771">
    <property type="entry name" value="SusD-like_2"/>
    <property type="match status" value="1"/>
</dbReference>
<name>L8JL40_9BACT</name>
<reference evidence="1 2" key="1">
    <citation type="submission" date="2012-12" db="EMBL/GenBank/DDBJ databases">
        <title>Genome assembly of Fulvivirga imtechensis AK7.</title>
        <authorList>
            <person name="Nupur N."/>
            <person name="Khatri I."/>
            <person name="Kumar R."/>
            <person name="Subramanian S."/>
            <person name="Pinnaka A."/>
        </authorList>
    </citation>
    <scope>NUCLEOTIDE SEQUENCE [LARGE SCALE GENOMIC DNA]</scope>
    <source>
        <strain evidence="1 2">AK7</strain>
    </source>
</reference>
<dbReference type="OrthoDB" id="622163at2"/>
<dbReference type="SUPFAM" id="SSF48452">
    <property type="entry name" value="TPR-like"/>
    <property type="match status" value="1"/>
</dbReference>
<dbReference type="Gene3D" id="1.25.40.390">
    <property type="match status" value="1"/>
</dbReference>
<dbReference type="EMBL" id="AMZN01000087">
    <property type="protein sequence ID" value="ELR68943.1"/>
    <property type="molecule type" value="Genomic_DNA"/>
</dbReference>
<proteinExistence type="predicted"/>
<dbReference type="eggNOG" id="COG0521">
    <property type="taxonomic scope" value="Bacteria"/>
</dbReference>
<dbReference type="Proteomes" id="UP000011135">
    <property type="component" value="Unassembled WGS sequence"/>
</dbReference>
<organism evidence="1 2">
    <name type="scientific">Fulvivirga imtechensis AK7</name>
    <dbReference type="NCBI Taxonomy" id="1237149"/>
    <lineage>
        <taxon>Bacteria</taxon>
        <taxon>Pseudomonadati</taxon>
        <taxon>Bacteroidota</taxon>
        <taxon>Cytophagia</taxon>
        <taxon>Cytophagales</taxon>
        <taxon>Fulvivirgaceae</taxon>
        <taxon>Fulvivirga</taxon>
    </lineage>
</organism>
<comment type="caution">
    <text evidence="1">The sequence shown here is derived from an EMBL/GenBank/DDBJ whole genome shotgun (WGS) entry which is preliminary data.</text>
</comment>
<evidence type="ECO:0008006" key="3">
    <source>
        <dbReference type="Google" id="ProtNLM"/>
    </source>
</evidence>
<dbReference type="STRING" id="1237149.C900_05636"/>
<dbReference type="InterPro" id="IPR011990">
    <property type="entry name" value="TPR-like_helical_dom_sf"/>
</dbReference>
<gene>
    <name evidence="1" type="ORF">C900_05636</name>
</gene>
<evidence type="ECO:0000313" key="1">
    <source>
        <dbReference type="EMBL" id="ELR68943.1"/>
    </source>
</evidence>
<keyword evidence="2" id="KW-1185">Reference proteome</keyword>
<dbReference type="PROSITE" id="PS51257">
    <property type="entry name" value="PROKAR_LIPOPROTEIN"/>
    <property type="match status" value="1"/>
</dbReference>
<sequence length="556" mass="60606">MRKMKTIDKLYRYISMSLLVVILASCEKDFLDINTDPNNPTDAQLNQLLPSAQVNMAFIFGNSPGGLNGYAGTIMHHYVRRGNLNDYGLQGGDFAITTAWNSIYAGALTDLTNIIDAGTENGDFHYVGIAQIMKAYIYATLVDVWGEVPYFEANQGSSNPFPPFDGGAAIYADLFLTINDGIANLAKSSNFSPGADDLYYGGNLTKWRKLAKTLKLRMYNNIRLVQNVNTDVTALLNEGDLISAADEFELVYGSSISPENRNPGYVQEWSPGGSFYYMDPYFFEILRSQDTFGHGGVQFGVEDPRLPYYFFNQLPAGASDSDAENPCAYCPSDAGTSFLSIYSYSFNIDPNEGFDQGRSQTVAGLYPLGGRYDDGNGGIAANGASLTAGQVSGNPGIPQRLLSYHERLFIEAELAQVGTTGGNARSLLSDAIDAAFAKVNELAGMASAPTISSTDITTYRDAVLASYDASSAAGQLEIIMTQKWIAVFGNSLVAYNDYRRTGYPELHNGNTDNLNVTVQTRQFPVSFPYDIGNLQLNPNAPSQRVIATQKVFWDNN</sequence>